<reference evidence="3" key="1">
    <citation type="journal article" date="2019" name="Int. J. Syst. Evol. Microbiol.">
        <title>The Global Catalogue of Microorganisms (GCM) 10K type strain sequencing project: providing services to taxonomists for standard genome sequencing and annotation.</title>
        <authorList>
            <consortium name="The Broad Institute Genomics Platform"/>
            <consortium name="The Broad Institute Genome Sequencing Center for Infectious Disease"/>
            <person name="Wu L."/>
            <person name="Ma J."/>
        </authorList>
    </citation>
    <scope>NUCLEOTIDE SEQUENCE [LARGE SCALE GENOMIC DNA]</scope>
    <source>
        <strain evidence="3">KCTC 52298</strain>
    </source>
</reference>
<feature type="transmembrane region" description="Helical" evidence="1">
    <location>
        <begin position="153"/>
        <end position="173"/>
    </location>
</feature>
<dbReference type="PANTHER" id="PTHR34219:SF3">
    <property type="entry name" value="BLL7967 PROTEIN"/>
    <property type="match status" value="1"/>
</dbReference>
<feature type="transmembrane region" description="Helical" evidence="1">
    <location>
        <begin position="350"/>
        <end position="371"/>
    </location>
</feature>
<accession>A0ABW5KXE4</accession>
<comment type="caution">
    <text evidence="2">The sequence shown here is derived from an EMBL/GenBank/DDBJ whole genome shotgun (WGS) entry which is preliminary data.</text>
</comment>
<dbReference type="Pfam" id="PF03929">
    <property type="entry name" value="PepSY_TM"/>
    <property type="match status" value="1"/>
</dbReference>
<proteinExistence type="predicted"/>
<dbReference type="InterPro" id="IPR005625">
    <property type="entry name" value="PepSY-ass_TM"/>
</dbReference>
<evidence type="ECO:0000256" key="1">
    <source>
        <dbReference type="SAM" id="Phobius"/>
    </source>
</evidence>
<keyword evidence="1" id="KW-1133">Transmembrane helix</keyword>
<dbReference type="RefSeq" id="WP_210355063.1">
    <property type="nucleotide sequence ID" value="NZ_JAEQMU010000004.1"/>
</dbReference>
<dbReference type="PANTHER" id="PTHR34219">
    <property type="entry name" value="IRON-REGULATED INNER MEMBRANE PROTEIN-RELATED"/>
    <property type="match status" value="1"/>
</dbReference>
<dbReference type="EMBL" id="JBHULD010000004">
    <property type="protein sequence ID" value="MFD2553589.1"/>
    <property type="molecule type" value="Genomic_DNA"/>
</dbReference>
<keyword evidence="1" id="KW-0812">Transmembrane</keyword>
<protein>
    <submittedName>
        <fullName evidence="2">PepSY-associated TM helix domain-containing protein</fullName>
    </submittedName>
</protein>
<gene>
    <name evidence="2" type="ORF">ACFSQW_04250</name>
</gene>
<keyword evidence="3" id="KW-1185">Reference proteome</keyword>
<sequence>MKFRTIIHQIHLWLGLLSGAIVVVLAITGCILAFEQEIKLFIHSDRYYVAEVKEQKLPMSELKAIAEGAFPWETKARRVEISGDPQRNYVFRSMKINADAWTYWGYYEYYVRVYVDPYSGEVVYVEDAKKDFFELVLNLHRRLWLGEKIGKPITGYATLILLVVLVSGLFIWVPRKLNKKSVKWMFLVKKTRNIKRLNFDFHKVAGFYTLIPLILICYSAMIWGFKGLDKSVLCLLNGNREEVKTAVVTPNVIFSIDRVTDHIWNHIDSILDIQNKVYFSFPRTATGYFNVEIVHADKHYQSDKFNFNPYSGAQMDATLAGAARLGWGTRLRNMNYDLHTGSILGFSGRIIYLFVGLIAAMLPITGFIIWWRKKK</sequence>
<evidence type="ECO:0000313" key="3">
    <source>
        <dbReference type="Proteomes" id="UP001597440"/>
    </source>
</evidence>
<feature type="transmembrane region" description="Helical" evidence="1">
    <location>
        <begin position="12"/>
        <end position="34"/>
    </location>
</feature>
<dbReference type="Proteomes" id="UP001597440">
    <property type="component" value="Unassembled WGS sequence"/>
</dbReference>
<dbReference type="PROSITE" id="PS51257">
    <property type="entry name" value="PROKAR_LIPOPROTEIN"/>
    <property type="match status" value="1"/>
</dbReference>
<name>A0ABW5KXE4_9SPHI</name>
<evidence type="ECO:0000313" key="2">
    <source>
        <dbReference type="EMBL" id="MFD2553589.1"/>
    </source>
</evidence>
<feature type="transmembrane region" description="Helical" evidence="1">
    <location>
        <begin position="205"/>
        <end position="225"/>
    </location>
</feature>
<keyword evidence="1" id="KW-0472">Membrane</keyword>
<organism evidence="2 3">
    <name type="scientific">Sphingobacterium tabacisoli</name>
    <dbReference type="NCBI Taxonomy" id="2044855"/>
    <lineage>
        <taxon>Bacteria</taxon>
        <taxon>Pseudomonadati</taxon>
        <taxon>Bacteroidota</taxon>
        <taxon>Sphingobacteriia</taxon>
        <taxon>Sphingobacteriales</taxon>
        <taxon>Sphingobacteriaceae</taxon>
        <taxon>Sphingobacterium</taxon>
    </lineage>
</organism>